<keyword evidence="2" id="KW-0175">Coiled coil</keyword>
<feature type="region of interest" description="Disordered" evidence="3">
    <location>
        <begin position="156"/>
        <end position="175"/>
    </location>
</feature>
<sequence length="230" mass="25667">MSVRRRISRIIASRRNAVEPGDPITALGESQRQQEENLDRARRSVADLAAVRHRVDTLARQAAADLDACNREAERAVANNNDDAARSALRRALEIQKRLETLTRQRDDVDQQFRSLESDLYWLETSLQDNAVRYESLKAQHGATQAALDVRGAVSSSAGNSMETARAAREAEQEARRLRHLQAAQEELAWSDPTSGKLEDAFGELEAREAAEQELRQLKGRVQGNRPSSA</sequence>
<evidence type="ECO:0000313" key="5">
    <source>
        <dbReference type="Proteomes" id="UP001500974"/>
    </source>
</evidence>
<dbReference type="Proteomes" id="UP001500974">
    <property type="component" value="Unassembled WGS sequence"/>
</dbReference>
<evidence type="ECO:0000256" key="2">
    <source>
        <dbReference type="SAM" id="Coils"/>
    </source>
</evidence>
<dbReference type="EMBL" id="BAAAON010000001">
    <property type="protein sequence ID" value="GAA2172840.1"/>
    <property type="molecule type" value="Genomic_DNA"/>
</dbReference>
<comment type="similarity">
    <text evidence="1">Belongs to the PspA/Vipp/IM30 family.</text>
</comment>
<dbReference type="RefSeq" id="WP_346027342.1">
    <property type="nucleotide sequence ID" value="NZ_BAAAON010000001.1"/>
</dbReference>
<proteinExistence type="inferred from homology"/>
<organism evidence="4 5">
    <name type="scientific">Arthrobacter parietis</name>
    <dbReference type="NCBI Taxonomy" id="271434"/>
    <lineage>
        <taxon>Bacteria</taxon>
        <taxon>Bacillati</taxon>
        <taxon>Actinomycetota</taxon>
        <taxon>Actinomycetes</taxon>
        <taxon>Micrococcales</taxon>
        <taxon>Micrococcaceae</taxon>
        <taxon>Arthrobacter</taxon>
    </lineage>
</organism>
<keyword evidence="5" id="KW-1185">Reference proteome</keyword>
<reference evidence="4 5" key="1">
    <citation type="journal article" date="2019" name="Int. J. Syst. Evol. Microbiol.">
        <title>The Global Catalogue of Microorganisms (GCM) 10K type strain sequencing project: providing services to taxonomists for standard genome sequencing and annotation.</title>
        <authorList>
            <consortium name="The Broad Institute Genomics Platform"/>
            <consortium name="The Broad Institute Genome Sequencing Center for Infectious Disease"/>
            <person name="Wu L."/>
            <person name="Ma J."/>
        </authorList>
    </citation>
    <scope>NUCLEOTIDE SEQUENCE [LARGE SCALE GENOMIC DNA]</scope>
    <source>
        <strain evidence="4 5">JCM 14917</strain>
    </source>
</reference>
<gene>
    <name evidence="4" type="ORF">GCM10009784_04900</name>
</gene>
<name>A0ABN3AP99_9MICC</name>
<dbReference type="PANTHER" id="PTHR31088:SF6">
    <property type="entry name" value="PHAGE SHOCK PROTEIN A"/>
    <property type="match status" value="1"/>
</dbReference>
<evidence type="ECO:0000256" key="3">
    <source>
        <dbReference type="SAM" id="MobiDB-lite"/>
    </source>
</evidence>
<accession>A0ABN3AP99</accession>
<comment type="caution">
    <text evidence="4">The sequence shown here is derived from an EMBL/GenBank/DDBJ whole genome shotgun (WGS) entry which is preliminary data.</text>
</comment>
<dbReference type="PANTHER" id="PTHR31088">
    <property type="entry name" value="MEMBRANE-ASSOCIATED PROTEIN VIPP1, CHLOROPLASTIC"/>
    <property type="match status" value="1"/>
</dbReference>
<evidence type="ECO:0008006" key="6">
    <source>
        <dbReference type="Google" id="ProtNLM"/>
    </source>
</evidence>
<evidence type="ECO:0000256" key="1">
    <source>
        <dbReference type="ARBA" id="ARBA00043985"/>
    </source>
</evidence>
<feature type="compositionally biased region" description="Basic and acidic residues" evidence="3">
    <location>
        <begin position="166"/>
        <end position="175"/>
    </location>
</feature>
<protein>
    <recommendedName>
        <fullName evidence="6">Phage shock protein A (PspA) family protein</fullName>
    </recommendedName>
</protein>
<dbReference type="InterPro" id="IPR007157">
    <property type="entry name" value="PspA_VIPP1"/>
</dbReference>
<evidence type="ECO:0000313" key="4">
    <source>
        <dbReference type="EMBL" id="GAA2172840.1"/>
    </source>
</evidence>
<feature type="coiled-coil region" evidence="2">
    <location>
        <begin position="31"/>
        <end position="119"/>
    </location>
</feature>